<reference evidence="1 2" key="1">
    <citation type="submission" date="2017-03" db="EMBL/GenBank/DDBJ databases">
        <authorList>
            <person name="Fouts D."/>
            <person name="Stalin M.J."/>
            <person name="Chen L."/>
            <person name="Wright M."/>
            <person name="Sutton G."/>
            <person name="Nguyen K."/>
            <person name="Vanduin D."/>
            <person name="Rojas L."/>
            <person name="Hujer A."/>
            <person name="Hujer K."/>
            <person name="Bonomo R."/>
            <person name="Kreiswirth B."/>
            <person name="Adams M."/>
        </authorList>
    </citation>
    <scope>NUCLEOTIDE SEQUENCE [LARGE SCALE GENOMIC DNA]</scope>
    <source>
        <strain evidence="1 2">39383</strain>
    </source>
</reference>
<dbReference type="EMBL" id="NDBK01000078">
    <property type="protein sequence ID" value="OVF69454.1"/>
    <property type="molecule type" value="Genomic_DNA"/>
</dbReference>
<organism evidence="1 2">
    <name type="scientific">Klebsiella pneumoniae</name>
    <dbReference type="NCBI Taxonomy" id="573"/>
    <lineage>
        <taxon>Bacteria</taxon>
        <taxon>Pseudomonadati</taxon>
        <taxon>Pseudomonadota</taxon>
        <taxon>Gammaproteobacteria</taxon>
        <taxon>Enterobacterales</taxon>
        <taxon>Enterobacteriaceae</taxon>
        <taxon>Klebsiella/Raoultella group</taxon>
        <taxon>Klebsiella</taxon>
        <taxon>Klebsiella pneumoniae complex</taxon>
    </lineage>
</organism>
<gene>
    <name evidence="1" type="ORF">B5L96_17510</name>
</gene>
<comment type="caution">
    <text evidence="1">The sequence shown here is derived from an EMBL/GenBank/DDBJ whole genome shotgun (WGS) entry which is preliminary data.</text>
</comment>
<accession>A0A2U0KY81</accession>
<evidence type="ECO:0000313" key="1">
    <source>
        <dbReference type="EMBL" id="OVF69454.1"/>
    </source>
</evidence>
<dbReference type="Proteomes" id="UP000196447">
    <property type="component" value="Unassembled WGS sequence"/>
</dbReference>
<dbReference type="AlphaFoldDB" id="A0A2U0KY81"/>
<protein>
    <submittedName>
        <fullName evidence="1">Uncharacterized protein</fullName>
    </submittedName>
</protein>
<sequence>MAAEGGGSNNVQKFPVCGAAEFEASHTFASLVKSAIFVAIHPFFFPTDLSKMQKSTFIKQKLYK</sequence>
<evidence type="ECO:0000313" key="2">
    <source>
        <dbReference type="Proteomes" id="UP000196447"/>
    </source>
</evidence>
<proteinExistence type="predicted"/>
<name>A0A2U0KY81_KLEPN</name>